<evidence type="ECO:0000256" key="7">
    <source>
        <dbReference type="ARBA" id="ARBA00023136"/>
    </source>
</evidence>
<evidence type="ECO:0000256" key="5">
    <source>
        <dbReference type="ARBA" id="ARBA00022737"/>
    </source>
</evidence>
<dbReference type="PANTHER" id="PTHR48063">
    <property type="entry name" value="LRR RECEPTOR-LIKE KINASE"/>
    <property type="match status" value="1"/>
</dbReference>
<proteinExistence type="predicted"/>
<dbReference type="PRINTS" id="PR00019">
    <property type="entry name" value="LEURICHRPT"/>
</dbReference>
<evidence type="ECO:0000259" key="11">
    <source>
        <dbReference type="Pfam" id="PF08263"/>
    </source>
</evidence>
<dbReference type="Pfam" id="PF13516">
    <property type="entry name" value="LRR_6"/>
    <property type="match status" value="2"/>
</dbReference>
<comment type="caution">
    <text evidence="12">The sequence shown here is derived from an EMBL/GenBank/DDBJ whole genome shotgun (WGS) entry which is preliminary data.</text>
</comment>
<evidence type="ECO:0000256" key="1">
    <source>
        <dbReference type="ARBA" id="ARBA00004479"/>
    </source>
</evidence>
<evidence type="ECO:0000256" key="9">
    <source>
        <dbReference type="ARBA" id="ARBA00023180"/>
    </source>
</evidence>
<keyword evidence="3" id="KW-0812">Transmembrane</keyword>
<evidence type="ECO:0000256" key="4">
    <source>
        <dbReference type="ARBA" id="ARBA00022729"/>
    </source>
</evidence>
<dbReference type="SUPFAM" id="SSF52047">
    <property type="entry name" value="RNI-like"/>
    <property type="match status" value="1"/>
</dbReference>
<protein>
    <recommendedName>
        <fullName evidence="11">Leucine-rich repeat-containing N-terminal plant-type domain-containing protein</fullName>
    </recommendedName>
</protein>
<organism evidence="12 13">
    <name type="scientific">Dovyalis caffra</name>
    <dbReference type="NCBI Taxonomy" id="77055"/>
    <lineage>
        <taxon>Eukaryota</taxon>
        <taxon>Viridiplantae</taxon>
        <taxon>Streptophyta</taxon>
        <taxon>Embryophyta</taxon>
        <taxon>Tracheophyta</taxon>
        <taxon>Spermatophyta</taxon>
        <taxon>Magnoliopsida</taxon>
        <taxon>eudicotyledons</taxon>
        <taxon>Gunneridae</taxon>
        <taxon>Pentapetalae</taxon>
        <taxon>rosids</taxon>
        <taxon>fabids</taxon>
        <taxon>Malpighiales</taxon>
        <taxon>Salicaceae</taxon>
        <taxon>Flacourtieae</taxon>
        <taxon>Dovyalis</taxon>
    </lineage>
</organism>
<keyword evidence="5" id="KW-0677">Repeat</keyword>
<dbReference type="EMBL" id="CAWUPB010001160">
    <property type="protein sequence ID" value="CAK7340477.1"/>
    <property type="molecule type" value="Genomic_DNA"/>
</dbReference>
<evidence type="ECO:0000256" key="2">
    <source>
        <dbReference type="ARBA" id="ARBA00022614"/>
    </source>
</evidence>
<dbReference type="InterPro" id="IPR013210">
    <property type="entry name" value="LRR_N_plant-typ"/>
</dbReference>
<dbReference type="Pfam" id="PF00560">
    <property type="entry name" value="LRR_1"/>
    <property type="match status" value="1"/>
</dbReference>
<keyword evidence="8" id="KW-0675">Receptor</keyword>
<keyword evidence="9" id="KW-0325">Glycoprotein</keyword>
<dbReference type="Gene3D" id="3.80.10.10">
    <property type="entry name" value="Ribonuclease Inhibitor"/>
    <property type="match status" value="2"/>
</dbReference>
<dbReference type="Proteomes" id="UP001314170">
    <property type="component" value="Unassembled WGS sequence"/>
</dbReference>
<dbReference type="InterPro" id="IPR001611">
    <property type="entry name" value="Leu-rich_rpt"/>
</dbReference>
<accession>A0AAV1RW44</accession>
<evidence type="ECO:0000256" key="8">
    <source>
        <dbReference type="ARBA" id="ARBA00023170"/>
    </source>
</evidence>
<feature type="signal peptide" evidence="10">
    <location>
        <begin position="1"/>
        <end position="18"/>
    </location>
</feature>
<dbReference type="InterPro" id="IPR046956">
    <property type="entry name" value="RLP23-like"/>
</dbReference>
<evidence type="ECO:0000313" key="13">
    <source>
        <dbReference type="Proteomes" id="UP001314170"/>
    </source>
</evidence>
<evidence type="ECO:0000256" key="3">
    <source>
        <dbReference type="ARBA" id="ARBA00022692"/>
    </source>
</evidence>
<feature type="domain" description="Leucine-rich repeat-containing N-terminal plant-type" evidence="11">
    <location>
        <begin position="30"/>
        <end position="75"/>
    </location>
</feature>
<sequence>MMRKMWVWILVTISLVWVNDWYGGCYGCLEEERISLLEIKASFDPFCMDSGVLRDWVDNKEKFGNCCEWPGIQCDESTKRVTQISFTDPNPYEPYCSRGWILNASLFLPFQELQTLDLRRTGLVDCFKNEGFEVLSSTLKKLEVLDLSDNLFYNRPLSLNGLSSLKSLDLSTNGLTESGFEVMSSNLRKLEHLDLSYNEFNDRILSCLSRFSSLKSLNLSGNYLLSGSTDISGKVVNLSHEN</sequence>
<keyword evidence="7" id="KW-0472">Membrane</keyword>
<dbReference type="PANTHER" id="PTHR48063:SF112">
    <property type="entry name" value="RECEPTOR LIKE PROTEIN 30-LIKE"/>
    <property type="match status" value="1"/>
</dbReference>
<keyword evidence="2" id="KW-0433">Leucine-rich repeat</keyword>
<feature type="chain" id="PRO_5043807918" description="Leucine-rich repeat-containing N-terminal plant-type domain-containing protein" evidence="10">
    <location>
        <begin position="19"/>
        <end position="242"/>
    </location>
</feature>
<name>A0AAV1RW44_9ROSI</name>
<evidence type="ECO:0000256" key="10">
    <source>
        <dbReference type="SAM" id="SignalP"/>
    </source>
</evidence>
<dbReference type="InterPro" id="IPR032675">
    <property type="entry name" value="LRR_dom_sf"/>
</dbReference>
<reference evidence="12 13" key="1">
    <citation type="submission" date="2024-01" db="EMBL/GenBank/DDBJ databases">
        <authorList>
            <person name="Waweru B."/>
        </authorList>
    </citation>
    <scope>NUCLEOTIDE SEQUENCE [LARGE SCALE GENOMIC DNA]</scope>
</reference>
<keyword evidence="13" id="KW-1185">Reference proteome</keyword>
<keyword evidence="4 10" id="KW-0732">Signal</keyword>
<dbReference type="GO" id="GO:0016020">
    <property type="term" value="C:membrane"/>
    <property type="evidence" value="ECO:0007669"/>
    <property type="project" value="UniProtKB-SubCell"/>
</dbReference>
<gene>
    <name evidence="12" type="ORF">DCAF_LOCUS15559</name>
</gene>
<evidence type="ECO:0000256" key="6">
    <source>
        <dbReference type="ARBA" id="ARBA00022989"/>
    </source>
</evidence>
<comment type="subcellular location">
    <subcellularLocation>
        <location evidence="1">Membrane</location>
        <topology evidence="1">Single-pass type I membrane protein</topology>
    </subcellularLocation>
</comment>
<dbReference type="AlphaFoldDB" id="A0AAV1RW44"/>
<evidence type="ECO:0000313" key="12">
    <source>
        <dbReference type="EMBL" id="CAK7340477.1"/>
    </source>
</evidence>
<dbReference type="Pfam" id="PF08263">
    <property type="entry name" value="LRRNT_2"/>
    <property type="match status" value="1"/>
</dbReference>
<keyword evidence="6" id="KW-1133">Transmembrane helix</keyword>